<dbReference type="InterPro" id="IPR007922">
    <property type="entry name" value="DciA-like"/>
</dbReference>
<dbReference type="Pfam" id="PF05258">
    <property type="entry name" value="DciA"/>
    <property type="match status" value="1"/>
</dbReference>
<reference evidence="1 2" key="1">
    <citation type="submission" date="2019-03" db="EMBL/GenBank/DDBJ databases">
        <title>Genomic Encyclopedia of Type Strains, Phase III (KMG-III): the genomes of soil and plant-associated and newly described type strains.</title>
        <authorList>
            <person name="Whitman W."/>
        </authorList>
    </citation>
    <scope>NUCLEOTIDE SEQUENCE [LARGE SCALE GENOMIC DNA]</scope>
    <source>
        <strain evidence="1 2">CGMCC 1.7002</strain>
    </source>
</reference>
<protein>
    <recommendedName>
        <fullName evidence="3">DUF721 domain-containing protein</fullName>
    </recommendedName>
</protein>
<organism evidence="1 2">
    <name type="scientific">Maritalea mobilis</name>
    <dbReference type="NCBI Taxonomy" id="483324"/>
    <lineage>
        <taxon>Bacteria</taxon>
        <taxon>Pseudomonadati</taxon>
        <taxon>Pseudomonadota</taxon>
        <taxon>Alphaproteobacteria</taxon>
        <taxon>Hyphomicrobiales</taxon>
        <taxon>Devosiaceae</taxon>
        <taxon>Maritalea</taxon>
    </lineage>
</organism>
<dbReference type="AlphaFoldDB" id="A0A4R6VJW5"/>
<evidence type="ECO:0008006" key="3">
    <source>
        <dbReference type="Google" id="ProtNLM"/>
    </source>
</evidence>
<comment type="caution">
    <text evidence="1">The sequence shown here is derived from an EMBL/GenBank/DDBJ whole genome shotgun (WGS) entry which is preliminary data.</text>
</comment>
<keyword evidence="2" id="KW-1185">Reference proteome</keyword>
<dbReference type="PIRSF" id="PIRSF032064">
    <property type="entry name" value="UCP032064"/>
    <property type="match status" value="1"/>
</dbReference>
<evidence type="ECO:0000313" key="2">
    <source>
        <dbReference type="Proteomes" id="UP000295391"/>
    </source>
</evidence>
<evidence type="ECO:0000313" key="1">
    <source>
        <dbReference type="EMBL" id="TDQ63929.1"/>
    </source>
</evidence>
<dbReference type="EMBL" id="SNYR01000002">
    <property type="protein sequence ID" value="TDQ63929.1"/>
    <property type="molecule type" value="Genomic_DNA"/>
</dbReference>
<dbReference type="Proteomes" id="UP000295391">
    <property type="component" value="Unassembled WGS sequence"/>
</dbReference>
<accession>A0A4R6VJW5</accession>
<proteinExistence type="predicted"/>
<gene>
    <name evidence="1" type="ORF">ATL17_1938</name>
</gene>
<dbReference type="InterPro" id="IPR010593">
    <property type="entry name" value="DUF1159"/>
</dbReference>
<sequence length="196" mass="21944">MGTLLRCAAGSSQKHHLCATYLNGHPMAEKKKTRAYKHFNRAMSISELAERAIEPLAQKRGFANAELLTRWAHIVPEPFDQSVIPDQLKWPHSGQMEGAAGAVLTVSVDPIYALAFTHETDMIKGAINRYFGFYLVDKIKPSRRPFLPQQQEDTRPQLRPLTPKVEAELNAELDGIEDAELREALMKLGRGLKGRG</sequence>
<name>A0A4R6VJW5_9HYPH</name>